<proteinExistence type="predicted"/>
<gene>
    <name evidence="1" type="ORF">EV356DRAFT_499061</name>
</gene>
<protein>
    <submittedName>
        <fullName evidence="1">Uncharacterized protein</fullName>
    </submittedName>
</protein>
<organism evidence="1 2">
    <name type="scientific">Viridothelium virens</name>
    <name type="common">Speckled blister lichen</name>
    <name type="synonym">Trypethelium virens</name>
    <dbReference type="NCBI Taxonomy" id="1048519"/>
    <lineage>
        <taxon>Eukaryota</taxon>
        <taxon>Fungi</taxon>
        <taxon>Dikarya</taxon>
        <taxon>Ascomycota</taxon>
        <taxon>Pezizomycotina</taxon>
        <taxon>Dothideomycetes</taxon>
        <taxon>Dothideomycetes incertae sedis</taxon>
        <taxon>Trypetheliales</taxon>
        <taxon>Trypetheliaceae</taxon>
        <taxon>Viridothelium</taxon>
    </lineage>
</organism>
<evidence type="ECO:0000313" key="1">
    <source>
        <dbReference type="EMBL" id="KAF2235851.1"/>
    </source>
</evidence>
<accession>A0A6A6HDA1</accession>
<keyword evidence="2" id="KW-1185">Reference proteome</keyword>
<name>A0A6A6HDA1_VIRVR</name>
<reference evidence="1" key="1">
    <citation type="journal article" date="2020" name="Stud. Mycol.">
        <title>101 Dothideomycetes genomes: a test case for predicting lifestyles and emergence of pathogens.</title>
        <authorList>
            <person name="Haridas S."/>
            <person name="Albert R."/>
            <person name="Binder M."/>
            <person name="Bloem J."/>
            <person name="Labutti K."/>
            <person name="Salamov A."/>
            <person name="Andreopoulos B."/>
            <person name="Baker S."/>
            <person name="Barry K."/>
            <person name="Bills G."/>
            <person name="Bluhm B."/>
            <person name="Cannon C."/>
            <person name="Castanera R."/>
            <person name="Culley D."/>
            <person name="Daum C."/>
            <person name="Ezra D."/>
            <person name="Gonzalez J."/>
            <person name="Henrissat B."/>
            <person name="Kuo A."/>
            <person name="Liang C."/>
            <person name="Lipzen A."/>
            <person name="Lutzoni F."/>
            <person name="Magnuson J."/>
            <person name="Mondo S."/>
            <person name="Nolan M."/>
            <person name="Ohm R."/>
            <person name="Pangilinan J."/>
            <person name="Park H.-J."/>
            <person name="Ramirez L."/>
            <person name="Alfaro M."/>
            <person name="Sun H."/>
            <person name="Tritt A."/>
            <person name="Yoshinaga Y."/>
            <person name="Zwiers L.-H."/>
            <person name="Turgeon B."/>
            <person name="Goodwin S."/>
            <person name="Spatafora J."/>
            <person name="Crous P."/>
            <person name="Grigoriev I."/>
        </authorList>
    </citation>
    <scope>NUCLEOTIDE SEQUENCE</scope>
    <source>
        <strain evidence="1">Tuck. ex Michener</strain>
    </source>
</reference>
<dbReference type="Proteomes" id="UP000800092">
    <property type="component" value="Unassembled WGS sequence"/>
</dbReference>
<dbReference type="AlphaFoldDB" id="A0A6A6HDA1"/>
<dbReference type="EMBL" id="ML991788">
    <property type="protein sequence ID" value="KAF2235851.1"/>
    <property type="molecule type" value="Genomic_DNA"/>
</dbReference>
<sequence>MRKERTKSKRLTNLAHAHMRRGLQEIMVTARFTNTLLVVGILTSTCLESAPLTCHRQSTEGLVESSVLCTRVIENRKRRAKIVLQTSPALLVVNRVAQRLPQFDLHGNVAFFGEK</sequence>
<evidence type="ECO:0000313" key="2">
    <source>
        <dbReference type="Proteomes" id="UP000800092"/>
    </source>
</evidence>